<dbReference type="OrthoDB" id="37886at2759"/>
<dbReference type="GO" id="GO:0001786">
    <property type="term" value="F:phosphatidylserine binding"/>
    <property type="evidence" value="ECO:0007669"/>
    <property type="project" value="TreeGrafter"/>
</dbReference>
<dbReference type="PROSITE" id="PS51897">
    <property type="entry name" value="ANNEXIN_2"/>
    <property type="match status" value="1"/>
</dbReference>
<dbReference type="InterPro" id="IPR037104">
    <property type="entry name" value="Annexin_sf"/>
</dbReference>
<evidence type="ECO:0008006" key="5">
    <source>
        <dbReference type="Google" id="ProtNLM"/>
    </source>
</evidence>
<dbReference type="GO" id="GO:0005509">
    <property type="term" value="F:calcium ion binding"/>
    <property type="evidence" value="ECO:0007669"/>
    <property type="project" value="InterPro"/>
</dbReference>
<dbReference type="GO" id="GO:0009651">
    <property type="term" value="P:response to salt stress"/>
    <property type="evidence" value="ECO:0007669"/>
    <property type="project" value="TreeGrafter"/>
</dbReference>
<dbReference type="GO" id="GO:0009414">
    <property type="term" value="P:response to water deprivation"/>
    <property type="evidence" value="ECO:0007669"/>
    <property type="project" value="TreeGrafter"/>
</dbReference>
<keyword evidence="1" id="KW-0677">Repeat</keyword>
<dbReference type="SMART" id="SM00335">
    <property type="entry name" value="ANX"/>
    <property type="match status" value="1"/>
</dbReference>
<proteinExistence type="predicted"/>
<dbReference type="Gene3D" id="1.10.220.10">
    <property type="entry name" value="Annexin"/>
    <property type="match status" value="1"/>
</dbReference>
<dbReference type="AlphaFoldDB" id="A0A811Q3U2"/>
<sequence>MERLSTLLMGFELPVFNMYFVRQAIRYSILGFGMDEDTLTRAIISGSEIGMNKIKEEYKVRFKTTVTSDIVDDTSEYYKDLLLTLIGSED</sequence>
<name>A0A811Q3U2_9POAL</name>
<comment type="caution">
    <text evidence="3">The sequence shown here is derived from an EMBL/GenBank/DDBJ whole genome shotgun (WGS) entry which is preliminary data.</text>
</comment>
<dbReference type="Pfam" id="PF00191">
    <property type="entry name" value="Annexin"/>
    <property type="match status" value="1"/>
</dbReference>
<dbReference type="GO" id="GO:0005886">
    <property type="term" value="C:plasma membrane"/>
    <property type="evidence" value="ECO:0007669"/>
    <property type="project" value="TreeGrafter"/>
</dbReference>
<evidence type="ECO:0000313" key="3">
    <source>
        <dbReference type="EMBL" id="CAD6252894.1"/>
    </source>
</evidence>
<dbReference type="GO" id="GO:0005544">
    <property type="term" value="F:calcium-dependent phospholipid binding"/>
    <property type="evidence" value="ECO:0007669"/>
    <property type="project" value="InterPro"/>
</dbReference>
<dbReference type="GO" id="GO:0009408">
    <property type="term" value="P:response to heat"/>
    <property type="evidence" value="ECO:0007669"/>
    <property type="project" value="TreeGrafter"/>
</dbReference>
<accession>A0A811Q3U2</accession>
<protein>
    <recommendedName>
        <fullName evidence="5">Annexin</fullName>
    </recommendedName>
</protein>
<dbReference type="InterPro" id="IPR018502">
    <property type="entry name" value="Annexin_repeat"/>
</dbReference>
<evidence type="ECO:0000313" key="4">
    <source>
        <dbReference type="Proteomes" id="UP000604825"/>
    </source>
</evidence>
<dbReference type="GO" id="GO:0005737">
    <property type="term" value="C:cytoplasm"/>
    <property type="evidence" value="ECO:0007669"/>
    <property type="project" value="TreeGrafter"/>
</dbReference>
<dbReference type="EMBL" id="CAJGYO010000009">
    <property type="protein sequence ID" value="CAD6252894.1"/>
    <property type="molecule type" value="Genomic_DNA"/>
</dbReference>
<dbReference type="Proteomes" id="UP000604825">
    <property type="component" value="Unassembled WGS sequence"/>
</dbReference>
<evidence type="ECO:0000256" key="1">
    <source>
        <dbReference type="ARBA" id="ARBA00022737"/>
    </source>
</evidence>
<evidence type="ECO:0000256" key="2">
    <source>
        <dbReference type="ARBA" id="ARBA00023216"/>
    </source>
</evidence>
<reference evidence="3" key="1">
    <citation type="submission" date="2020-10" db="EMBL/GenBank/DDBJ databases">
        <authorList>
            <person name="Han B."/>
            <person name="Lu T."/>
            <person name="Zhao Q."/>
            <person name="Huang X."/>
            <person name="Zhao Y."/>
        </authorList>
    </citation>
    <scope>NUCLEOTIDE SEQUENCE</scope>
</reference>
<dbReference type="SUPFAM" id="SSF47874">
    <property type="entry name" value="Annexin"/>
    <property type="match status" value="1"/>
</dbReference>
<keyword evidence="4" id="KW-1185">Reference proteome</keyword>
<dbReference type="PANTHER" id="PTHR10502">
    <property type="entry name" value="ANNEXIN"/>
    <property type="match status" value="1"/>
</dbReference>
<dbReference type="GO" id="GO:0009409">
    <property type="term" value="P:response to cold"/>
    <property type="evidence" value="ECO:0007669"/>
    <property type="project" value="TreeGrafter"/>
</dbReference>
<organism evidence="3 4">
    <name type="scientific">Miscanthus lutarioriparius</name>
    <dbReference type="NCBI Taxonomy" id="422564"/>
    <lineage>
        <taxon>Eukaryota</taxon>
        <taxon>Viridiplantae</taxon>
        <taxon>Streptophyta</taxon>
        <taxon>Embryophyta</taxon>
        <taxon>Tracheophyta</taxon>
        <taxon>Spermatophyta</taxon>
        <taxon>Magnoliopsida</taxon>
        <taxon>Liliopsida</taxon>
        <taxon>Poales</taxon>
        <taxon>Poaceae</taxon>
        <taxon>PACMAD clade</taxon>
        <taxon>Panicoideae</taxon>
        <taxon>Andropogonodae</taxon>
        <taxon>Andropogoneae</taxon>
        <taxon>Saccharinae</taxon>
        <taxon>Miscanthus</taxon>
    </lineage>
</organism>
<gene>
    <name evidence="3" type="ORF">NCGR_LOCUS36540</name>
</gene>
<keyword evidence="2" id="KW-0041">Annexin</keyword>
<dbReference type="PANTHER" id="PTHR10502:SF208">
    <property type="entry name" value="ANNEXIN"/>
    <property type="match status" value="1"/>
</dbReference>